<dbReference type="Gramene" id="AUR62016866-RA">
    <property type="protein sequence ID" value="AUR62016866-RA:cds"/>
    <property type="gene ID" value="AUR62016866"/>
</dbReference>
<keyword evidence="3" id="KW-1185">Reference proteome</keyword>
<dbReference type="Gene3D" id="3.30.559.10">
    <property type="entry name" value="Chloramphenicol acetyltransferase-like domain"/>
    <property type="match status" value="2"/>
</dbReference>
<accession>A0A803LPI7</accession>
<keyword evidence="1" id="KW-0808">Transferase</keyword>
<protein>
    <submittedName>
        <fullName evidence="2">Uncharacterized protein</fullName>
    </submittedName>
</protein>
<dbReference type="OMA" id="QWICIVE"/>
<dbReference type="AlphaFoldDB" id="A0A803LPI7"/>
<dbReference type="PANTHER" id="PTHR31896:SF12">
    <property type="entry name" value="HXXXD-TYPE ACYL-TRANSFERASE FAMILY PROTEIN"/>
    <property type="match status" value="1"/>
</dbReference>
<reference evidence="2" key="1">
    <citation type="journal article" date="2017" name="Nature">
        <title>The genome of Chenopodium quinoa.</title>
        <authorList>
            <person name="Jarvis D.E."/>
            <person name="Ho Y.S."/>
            <person name="Lightfoot D.J."/>
            <person name="Schmoeckel S.M."/>
            <person name="Li B."/>
            <person name="Borm T.J.A."/>
            <person name="Ohyanagi H."/>
            <person name="Mineta K."/>
            <person name="Michell C.T."/>
            <person name="Saber N."/>
            <person name="Kharbatia N.M."/>
            <person name="Rupper R.R."/>
            <person name="Sharp A.R."/>
            <person name="Dally N."/>
            <person name="Boughton B.A."/>
            <person name="Woo Y.H."/>
            <person name="Gao G."/>
            <person name="Schijlen E.G.W.M."/>
            <person name="Guo X."/>
            <person name="Momin A.A."/>
            <person name="Negrao S."/>
            <person name="Al-Babili S."/>
            <person name="Gehring C."/>
            <person name="Roessner U."/>
            <person name="Jung C."/>
            <person name="Murphy K."/>
            <person name="Arold S.T."/>
            <person name="Gojobori T."/>
            <person name="van der Linden C.G."/>
            <person name="van Loo E.N."/>
            <person name="Jellen E.N."/>
            <person name="Maughan P.J."/>
            <person name="Tester M."/>
        </authorList>
    </citation>
    <scope>NUCLEOTIDE SEQUENCE [LARGE SCALE GENOMIC DNA]</scope>
    <source>
        <strain evidence="2">cv. PI 614886</strain>
    </source>
</reference>
<dbReference type="GeneID" id="110705212"/>
<dbReference type="RefSeq" id="XP_021738761.1">
    <property type="nucleotide sequence ID" value="XM_021883069.1"/>
</dbReference>
<organism evidence="2 3">
    <name type="scientific">Chenopodium quinoa</name>
    <name type="common">Quinoa</name>
    <dbReference type="NCBI Taxonomy" id="63459"/>
    <lineage>
        <taxon>Eukaryota</taxon>
        <taxon>Viridiplantae</taxon>
        <taxon>Streptophyta</taxon>
        <taxon>Embryophyta</taxon>
        <taxon>Tracheophyta</taxon>
        <taxon>Spermatophyta</taxon>
        <taxon>Magnoliopsida</taxon>
        <taxon>eudicotyledons</taxon>
        <taxon>Gunneridae</taxon>
        <taxon>Pentapetalae</taxon>
        <taxon>Caryophyllales</taxon>
        <taxon>Chenopodiaceae</taxon>
        <taxon>Chenopodioideae</taxon>
        <taxon>Atripliceae</taxon>
        <taxon>Chenopodium</taxon>
    </lineage>
</organism>
<name>A0A803LPI7_CHEQI</name>
<evidence type="ECO:0000313" key="3">
    <source>
        <dbReference type="Proteomes" id="UP000596660"/>
    </source>
</evidence>
<dbReference type="PANTHER" id="PTHR31896">
    <property type="entry name" value="FAMILY REGULATORY PROTEIN, PUTATIVE (AFU_ORTHOLOGUE AFUA_3G14730)-RELATED"/>
    <property type="match status" value="1"/>
</dbReference>
<dbReference type="InterPro" id="IPR023213">
    <property type="entry name" value="CAT-like_dom_sf"/>
</dbReference>
<dbReference type="Proteomes" id="UP000596660">
    <property type="component" value="Unplaced"/>
</dbReference>
<dbReference type="EnsemblPlants" id="AUR62016866-RA">
    <property type="protein sequence ID" value="AUR62016866-RA:cds"/>
    <property type="gene ID" value="AUR62016866"/>
</dbReference>
<dbReference type="GO" id="GO:0016740">
    <property type="term" value="F:transferase activity"/>
    <property type="evidence" value="ECO:0007669"/>
    <property type="project" value="UniProtKB-KW"/>
</dbReference>
<proteinExistence type="predicted"/>
<reference evidence="2" key="2">
    <citation type="submission" date="2021-03" db="UniProtKB">
        <authorList>
            <consortium name="EnsemblPlants"/>
        </authorList>
    </citation>
    <scope>IDENTIFICATION</scope>
</reference>
<dbReference type="OrthoDB" id="671439at2759"/>
<dbReference type="Pfam" id="PF02458">
    <property type="entry name" value="Transferase"/>
    <property type="match status" value="1"/>
</dbReference>
<evidence type="ECO:0000313" key="2">
    <source>
        <dbReference type="EnsemblPlants" id="AUR62016866-RA:cds"/>
    </source>
</evidence>
<dbReference type="InterPro" id="IPR051283">
    <property type="entry name" value="Sec_Metabolite_Acyltrans"/>
</dbReference>
<sequence>MAQQKQPSIKLISECFVKPKHEVEASKQPYHLSPPEIGMMSIDPIQKGLLFAINNNTPSNDANDRVNVISSLLDKLKHSLSIALVHFYPLAGRFVTEKYPEEHACIIYIDCNKGPGARLIHVTALEVTISDIVSSTDVPPIVRSFFELGDIMVNHDGHTRALLSIQVTELLDGVFIGFTMNHSVVDGTSFLHFISLLSEIFGSQEYIGQKNTLKISRPPIFNLKPWVSHDPENMVPEVIKLPHLEPKEFVVYADQGPLRERIFHFSPTSLANLKAKANQECETNNVISSFQALSALVWRSITRARNLPLDQPTTCSVLIGARSRFEPPLSDEYFGNYISGTQWICIVEELLGHNLGWVAMNLRKEIMAQDEKTILGMYQFFTKSPVVFTPGDGGKEFHGPNKVVIGGSARFDMYGPEFGLGRALAVRMGYANKVDGKVTANPGREGKGSVDLEICLRPQFMSALEADMDFMSYVS</sequence>
<evidence type="ECO:0000256" key="1">
    <source>
        <dbReference type="ARBA" id="ARBA00022679"/>
    </source>
</evidence>
<dbReference type="KEGG" id="cqi:110705212"/>
<gene>
    <name evidence="2" type="primary">LOC110705212</name>
</gene>